<dbReference type="GO" id="GO:0005524">
    <property type="term" value="F:ATP binding"/>
    <property type="evidence" value="ECO:0007669"/>
    <property type="project" value="UniProtKB-UniRule"/>
</dbReference>
<dbReference type="PROSITE" id="PS50011">
    <property type="entry name" value="PROTEIN_KINASE_DOM"/>
    <property type="match status" value="1"/>
</dbReference>
<keyword evidence="1 7" id="KW-0723">Serine/threonine-protein kinase</keyword>
<dbReference type="InterPro" id="IPR011009">
    <property type="entry name" value="Kinase-like_dom_sf"/>
</dbReference>
<comment type="similarity">
    <text evidence="7">Belongs to the protein kinase superfamily.</text>
</comment>
<protein>
    <submittedName>
        <fullName evidence="9">Calcium/calmodulin-dependent protein kinase type IV-like</fullName>
    </submittedName>
</protein>
<keyword evidence="4 9" id="KW-0418">Kinase</keyword>
<dbReference type="SUPFAM" id="SSF56112">
    <property type="entry name" value="Protein kinase-like (PK-like)"/>
    <property type="match status" value="1"/>
</dbReference>
<evidence type="ECO:0000256" key="2">
    <source>
        <dbReference type="ARBA" id="ARBA00022679"/>
    </source>
</evidence>
<evidence type="ECO:0000256" key="7">
    <source>
        <dbReference type="RuleBase" id="RU000304"/>
    </source>
</evidence>
<dbReference type="InterPro" id="IPR000719">
    <property type="entry name" value="Prot_kinase_dom"/>
</dbReference>
<dbReference type="EMBL" id="IACT01009078">
    <property type="protein sequence ID" value="LAC28189.1"/>
    <property type="molecule type" value="mRNA"/>
</dbReference>
<keyword evidence="3 6" id="KW-0547">Nucleotide-binding</keyword>
<dbReference type="GO" id="GO:0004674">
    <property type="term" value="F:protein serine/threonine kinase activity"/>
    <property type="evidence" value="ECO:0007669"/>
    <property type="project" value="UniProtKB-KW"/>
</dbReference>
<organism evidence="9">
    <name type="scientific">Hirondellea gigas</name>
    <dbReference type="NCBI Taxonomy" id="1518452"/>
    <lineage>
        <taxon>Eukaryota</taxon>
        <taxon>Metazoa</taxon>
        <taxon>Ecdysozoa</taxon>
        <taxon>Arthropoda</taxon>
        <taxon>Crustacea</taxon>
        <taxon>Multicrustacea</taxon>
        <taxon>Malacostraca</taxon>
        <taxon>Eumalacostraca</taxon>
        <taxon>Peracarida</taxon>
        <taxon>Amphipoda</taxon>
        <taxon>Amphilochidea</taxon>
        <taxon>Lysianassida</taxon>
        <taxon>Lysianassidira</taxon>
        <taxon>Lysianassoidea</taxon>
        <taxon>Lysianassidae</taxon>
        <taxon>Hirondellea</taxon>
    </lineage>
</organism>
<evidence type="ECO:0000256" key="1">
    <source>
        <dbReference type="ARBA" id="ARBA00022527"/>
    </source>
</evidence>
<evidence type="ECO:0000256" key="6">
    <source>
        <dbReference type="PROSITE-ProRule" id="PRU10141"/>
    </source>
</evidence>
<dbReference type="FunFam" id="3.30.200.20:FF:000042">
    <property type="entry name" value="Aurora kinase A"/>
    <property type="match status" value="1"/>
</dbReference>
<dbReference type="InterPro" id="IPR017441">
    <property type="entry name" value="Protein_kinase_ATP_BS"/>
</dbReference>
<name>A0A6A7GC87_9CRUS</name>
<dbReference type="FunFam" id="1.10.510.10:FF:000571">
    <property type="entry name" value="Maternal embryonic leucine zipper kinase"/>
    <property type="match status" value="1"/>
</dbReference>
<dbReference type="CDD" id="cd05117">
    <property type="entry name" value="STKc_CAMK"/>
    <property type="match status" value="1"/>
</dbReference>
<dbReference type="Pfam" id="PF00069">
    <property type="entry name" value="Pkinase"/>
    <property type="match status" value="1"/>
</dbReference>
<evidence type="ECO:0000313" key="9">
    <source>
        <dbReference type="EMBL" id="LAC28189.1"/>
    </source>
</evidence>
<accession>A0A6A7GC87</accession>
<dbReference type="PANTHER" id="PTHR24347">
    <property type="entry name" value="SERINE/THREONINE-PROTEIN KINASE"/>
    <property type="match status" value="1"/>
</dbReference>
<evidence type="ECO:0000256" key="4">
    <source>
        <dbReference type="ARBA" id="ARBA00022777"/>
    </source>
</evidence>
<feature type="binding site" evidence="6">
    <location>
        <position position="51"/>
    </location>
    <ligand>
        <name>ATP</name>
        <dbReference type="ChEBI" id="CHEBI:30616"/>
    </ligand>
</feature>
<keyword evidence="5 6" id="KW-0067">ATP-binding</keyword>
<proteinExistence type="evidence at transcript level"/>
<dbReference type="SMART" id="SM00220">
    <property type="entry name" value="S_TKc"/>
    <property type="match status" value="1"/>
</dbReference>
<evidence type="ECO:0000256" key="3">
    <source>
        <dbReference type="ARBA" id="ARBA00022741"/>
    </source>
</evidence>
<dbReference type="AlphaFoldDB" id="A0A6A7GC87"/>
<sequence>MGCCHTVIQFQYHFKFGPEGQFTLGRELGSGQFAKVYACTENKTGKIFAVKVLPLNTLVSTSSMRMEVEILKKVGQHPNVLQVHEFCEDSEALYIVSDLCSGGDLWARIVKEGISSEKRAAEIMNQLAQAVQHIHKCGISHRDLKPENILLTSDSPDATIQIADFGVSKLIGKSNMMKTVCGTRPYCAPEVIRGKSYTSNVDNWSIGILMYILLCGYHPFDMYGDLSDMQMNRKIIQCDFDFDDEVWTSVSDEAKWIIKGLLKFDAIERMSIKDLLATNWIQGKNVSEEMRPDVVENMKNYQGTNFHTAGVVCIAKLRFKKGLEKAVARRSISSPAAGMRFKPSSSASLSLGDLKLEMTQKA</sequence>
<evidence type="ECO:0000259" key="8">
    <source>
        <dbReference type="PROSITE" id="PS50011"/>
    </source>
</evidence>
<dbReference type="PROSITE" id="PS00107">
    <property type="entry name" value="PROTEIN_KINASE_ATP"/>
    <property type="match status" value="1"/>
</dbReference>
<dbReference type="Gene3D" id="1.10.510.10">
    <property type="entry name" value="Transferase(Phosphotransferase) domain 1"/>
    <property type="match status" value="1"/>
</dbReference>
<dbReference type="PROSITE" id="PS00108">
    <property type="entry name" value="PROTEIN_KINASE_ST"/>
    <property type="match status" value="1"/>
</dbReference>
<dbReference type="InterPro" id="IPR008271">
    <property type="entry name" value="Ser/Thr_kinase_AS"/>
</dbReference>
<feature type="domain" description="Protein kinase" evidence="8">
    <location>
        <begin position="22"/>
        <end position="281"/>
    </location>
</feature>
<keyword evidence="2" id="KW-0808">Transferase</keyword>
<reference evidence="9" key="1">
    <citation type="submission" date="2017-11" db="EMBL/GenBank/DDBJ databases">
        <title>The sensing device of the deep-sea amphipod.</title>
        <authorList>
            <person name="Kobayashi H."/>
            <person name="Nagahama T."/>
            <person name="Arai W."/>
            <person name="Sasagawa Y."/>
            <person name="Umeda M."/>
            <person name="Hayashi T."/>
            <person name="Nikaido I."/>
            <person name="Watanabe H."/>
            <person name="Oguri K."/>
            <person name="Kitazato H."/>
            <person name="Fujioka K."/>
            <person name="Kido Y."/>
            <person name="Takami H."/>
        </authorList>
    </citation>
    <scope>NUCLEOTIDE SEQUENCE</scope>
    <source>
        <tissue evidence="9">Whole body</tissue>
    </source>
</reference>
<evidence type="ECO:0000256" key="5">
    <source>
        <dbReference type="ARBA" id="ARBA00022840"/>
    </source>
</evidence>